<protein>
    <submittedName>
        <fullName evidence="3">Uncharacterized protein</fullName>
    </submittedName>
</protein>
<proteinExistence type="predicted"/>
<reference evidence="3" key="1">
    <citation type="submission" date="2020-05" db="EMBL/GenBank/DDBJ databases">
        <authorList>
            <person name="Chiriac C."/>
            <person name="Salcher M."/>
            <person name="Ghai R."/>
            <person name="Kavagutti S V."/>
        </authorList>
    </citation>
    <scope>NUCLEOTIDE SEQUENCE</scope>
</reference>
<evidence type="ECO:0000256" key="2">
    <source>
        <dbReference type="SAM" id="Phobius"/>
    </source>
</evidence>
<evidence type="ECO:0000256" key="1">
    <source>
        <dbReference type="SAM" id="Coils"/>
    </source>
</evidence>
<keyword evidence="2" id="KW-0812">Transmembrane</keyword>
<keyword evidence="2" id="KW-0472">Membrane</keyword>
<name>A0A6J7WJN5_9CAUD</name>
<dbReference type="PROSITE" id="PS51257">
    <property type="entry name" value="PROKAR_LIPOPROTEIN"/>
    <property type="match status" value="1"/>
</dbReference>
<feature type="transmembrane region" description="Helical" evidence="2">
    <location>
        <begin position="156"/>
        <end position="189"/>
    </location>
</feature>
<organism evidence="3">
    <name type="scientific">uncultured Caudovirales phage</name>
    <dbReference type="NCBI Taxonomy" id="2100421"/>
    <lineage>
        <taxon>Viruses</taxon>
        <taxon>Duplodnaviria</taxon>
        <taxon>Heunggongvirae</taxon>
        <taxon>Uroviricota</taxon>
        <taxon>Caudoviricetes</taxon>
        <taxon>Peduoviridae</taxon>
        <taxon>Maltschvirus</taxon>
        <taxon>Maltschvirus maltsch</taxon>
    </lineage>
</organism>
<keyword evidence="1" id="KW-0175">Coiled coil</keyword>
<sequence>MKRTITALGLIALFVVGCHSSLPPAAPNASTIDALNKSQASSDDKIAAAVAAASDANDKGNPPAVKAELSVASAFLPDVKPGELLIAKKRIETNDPKAYESMIAEGIRLKKEKELVWAKMESERAANESKMKEQQSAIESLKDELVKAKSDAEKNLYTMGAIGLFVVGAVLMAFSRFMAGGCVMLAGLLCGAVPDIKGSVYFMWIIGTFLAALAVIAIWFLWKRAKHNVEETEIQDQIADAKAKEIKND</sequence>
<evidence type="ECO:0000313" key="3">
    <source>
        <dbReference type="EMBL" id="CAB5217977.1"/>
    </source>
</evidence>
<feature type="coiled-coil region" evidence="1">
    <location>
        <begin position="124"/>
        <end position="151"/>
    </location>
</feature>
<dbReference type="EMBL" id="LR798249">
    <property type="protein sequence ID" value="CAB5217977.1"/>
    <property type="molecule type" value="Genomic_DNA"/>
</dbReference>
<feature type="transmembrane region" description="Helical" evidence="2">
    <location>
        <begin position="201"/>
        <end position="222"/>
    </location>
</feature>
<keyword evidence="2" id="KW-1133">Transmembrane helix</keyword>
<gene>
    <name evidence="3" type="ORF">UFOVP201_39</name>
</gene>
<accession>A0A6J7WJN5</accession>